<dbReference type="Gramene" id="ERN12927">
    <property type="protein sequence ID" value="ERN12927"/>
    <property type="gene ID" value="AMTR_s00050p00213890"/>
</dbReference>
<protein>
    <submittedName>
        <fullName evidence="1">Uncharacterized protein</fullName>
    </submittedName>
</protein>
<dbReference type="HOGENOM" id="CLU_127875_0_0_1"/>
<dbReference type="Proteomes" id="UP000017836">
    <property type="component" value="Unassembled WGS sequence"/>
</dbReference>
<proteinExistence type="predicted"/>
<sequence>MVAQRVTIWDPQQHEIFLQDAQPLQELPPGSLKKTLSKWEMQVNWGHLSMKIPSQARGLVLASSLGIPPILVTESSSKEEYLSPRSRNWSQKPYRRMEVMEKKDKMLKSMKVEYTWEIVVVQEDIPVIDLNWNQAPKRRP</sequence>
<accession>W1PSC5</accession>
<evidence type="ECO:0000313" key="2">
    <source>
        <dbReference type="Proteomes" id="UP000017836"/>
    </source>
</evidence>
<dbReference type="AlphaFoldDB" id="W1PSC5"/>
<name>W1PSC5_AMBTC</name>
<evidence type="ECO:0000313" key="1">
    <source>
        <dbReference type="EMBL" id="ERN12927.1"/>
    </source>
</evidence>
<keyword evidence="2" id="KW-1185">Reference proteome</keyword>
<gene>
    <name evidence="1" type="ORF">AMTR_s00050p00213890</name>
</gene>
<organism evidence="1 2">
    <name type="scientific">Amborella trichopoda</name>
    <dbReference type="NCBI Taxonomy" id="13333"/>
    <lineage>
        <taxon>Eukaryota</taxon>
        <taxon>Viridiplantae</taxon>
        <taxon>Streptophyta</taxon>
        <taxon>Embryophyta</taxon>
        <taxon>Tracheophyta</taxon>
        <taxon>Spermatophyta</taxon>
        <taxon>Magnoliopsida</taxon>
        <taxon>Amborellales</taxon>
        <taxon>Amborellaceae</taxon>
        <taxon>Amborella</taxon>
    </lineage>
</organism>
<dbReference type="EMBL" id="KI392596">
    <property type="protein sequence ID" value="ERN12927.1"/>
    <property type="molecule type" value="Genomic_DNA"/>
</dbReference>
<reference evidence="2" key="1">
    <citation type="journal article" date="2013" name="Science">
        <title>The Amborella genome and the evolution of flowering plants.</title>
        <authorList>
            <consortium name="Amborella Genome Project"/>
        </authorList>
    </citation>
    <scope>NUCLEOTIDE SEQUENCE [LARGE SCALE GENOMIC DNA]</scope>
</reference>